<evidence type="ECO:0000259" key="4">
    <source>
        <dbReference type="PROSITE" id="PS50014"/>
    </source>
</evidence>
<feature type="region of interest" description="Disordered" evidence="3">
    <location>
        <begin position="320"/>
        <end position="370"/>
    </location>
</feature>
<feature type="domain" description="Bromo" evidence="4">
    <location>
        <begin position="641"/>
        <end position="711"/>
    </location>
</feature>
<feature type="compositionally biased region" description="Basic and acidic residues" evidence="3">
    <location>
        <begin position="523"/>
        <end position="543"/>
    </location>
</feature>
<evidence type="ECO:0000256" key="3">
    <source>
        <dbReference type="SAM" id="MobiDB-lite"/>
    </source>
</evidence>
<protein>
    <recommendedName>
        <fullName evidence="4">Bromo domain-containing protein</fullName>
    </recommendedName>
</protein>
<comment type="caution">
    <text evidence="5">The sequence shown here is derived from an EMBL/GenBank/DDBJ whole genome shotgun (WGS) entry which is preliminary data.</text>
</comment>
<dbReference type="InterPro" id="IPR036427">
    <property type="entry name" value="Bromodomain-like_sf"/>
</dbReference>
<reference evidence="5 6" key="1">
    <citation type="submission" date="2024-10" db="EMBL/GenBank/DDBJ databases">
        <authorList>
            <person name="Kim D."/>
        </authorList>
    </citation>
    <scope>NUCLEOTIDE SEQUENCE [LARGE SCALE GENOMIC DNA]</scope>
    <source>
        <strain evidence="5">BH-2024</strain>
    </source>
</reference>
<accession>A0ABD2J9K5</accession>
<proteinExistence type="predicted"/>
<dbReference type="InterPro" id="IPR001487">
    <property type="entry name" value="Bromodomain"/>
</dbReference>
<keyword evidence="1 2" id="KW-0103">Bromodomain</keyword>
<sequence>MFSYDQEKWTLEEKIRLLELFIDKDSGLWEDRANALQEEFGGKRPTDFFTQTTVKRELNNIFNKPNPEHHIFGMPTHPRGKEAAELWLKHFRKELEEGRERRKQMFMVAMRKQLDIIRRYQQGKLPKEELDALLEEARQRDAQRPDKEQYEEKIKQHMAKAYFEDVKNVRTFADYFRFLRGVRIPTPARSPTPIKIFDESCPGIMDSFQGESVEEMEQDGSFTSLYISLDKSKELFGESEARVNLRPLPQFESIGLRTRVAKYAEANEKCLLAKSGPEEFKEHTIPIRPMEGIENGIPIIAKGREKGIDAKQVIKPVAGPTEATDISTKHQRMPRMQVAATPPTEKPKTRKRKHELSDETDAELEKSNAKRLRTASKTITGSDAIFTFEAFTSLYISLDKSKELFGESEARVNLRPLPQFESIGLRTRVAKYAEANEKCLLVKSGPEEFKEHTIPIRRMEGIGNGIPIIAKGREKGIDAKQVIKPVAGPTEATDISTKHQRMPRMQVAATPPTEKPKTRKRKTDLSFDGMREMDAESEKGQSEKRAMNFIRKESVDDKSVSSSALSSPQSFVVTPPQPLISEVAATAKLRSQLRRAAIASSTPSPAVDSVADNRLFLKPGKRSSTAVLPKQILLTLWRDIHSHRYAPVFSFPVSEELVHGYHTAIKKPMDLKTLKTNIESGEVNTLGKFSYAILKMFANAVMYNSTGHYVNNYAKEMVAYALKCIEVVQFPTGQFHAPPPSRQSNGSSSEGGAIGGGGAAKFTIAWATTLIKPKGVDQKKAKVRNDEELISSGSQDKEREANQRDEEETRRLFQRRRLYNKKYTFTSTI</sequence>
<feature type="compositionally biased region" description="Basic and acidic residues" evidence="3">
    <location>
        <begin position="795"/>
        <end position="810"/>
    </location>
</feature>
<dbReference type="PANTHER" id="PTHR15398:SF4">
    <property type="entry name" value="BROMODOMAIN-CONTAINING PROTEIN 8 ISOFORM X1"/>
    <property type="match status" value="1"/>
</dbReference>
<evidence type="ECO:0000256" key="2">
    <source>
        <dbReference type="PROSITE-ProRule" id="PRU00035"/>
    </source>
</evidence>
<name>A0ABD2J9K5_9BILA</name>
<feature type="compositionally biased region" description="Basic and acidic residues" evidence="3">
    <location>
        <begin position="777"/>
        <end position="787"/>
    </location>
</feature>
<dbReference type="EMBL" id="JBICBT010001024">
    <property type="protein sequence ID" value="KAL3087300.1"/>
    <property type="molecule type" value="Genomic_DNA"/>
</dbReference>
<dbReference type="PANTHER" id="PTHR15398">
    <property type="entry name" value="BROMODOMAIN-CONTAINING PROTEIN 8"/>
    <property type="match status" value="1"/>
</dbReference>
<dbReference type="Gene3D" id="1.20.920.10">
    <property type="entry name" value="Bromodomain-like"/>
    <property type="match status" value="1"/>
</dbReference>
<organism evidence="5 6">
    <name type="scientific">Heterodera trifolii</name>
    <dbReference type="NCBI Taxonomy" id="157864"/>
    <lineage>
        <taxon>Eukaryota</taxon>
        <taxon>Metazoa</taxon>
        <taxon>Ecdysozoa</taxon>
        <taxon>Nematoda</taxon>
        <taxon>Chromadorea</taxon>
        <taxon>Rhabditida</taxon>
        <taxon>Tylenchina</taxon>
        <taxon>Tylenchomorpha</taxon>
        <taxon>Tylenchoidea</taxon>
        <taxon>Heteroderidae</taxon>
        <taxon>Heteroderinae</taxon>
        <taxon>Heterodera</taxon>
    </lineage>
</organism>
<dbReference type="SMART" id="SM00297">
    <property type="entry name" value="BROMO"/>
    <property type="match status" value="1"/>
</dbReference>
<evidence type="ECO:0000256" key="1">
    <source>
        <dbReference type="ARBA" id="ARBA00023117"/>
    </source>
</evidence>
<evidence type="ECO:0000313" key="6">
    <source>
        <dbReference type="Proteomes" id="UP001620626"/>
    </source>
</evidence>
<dbReference type="Pfam" id="PF00439">
    <property type="entry name" value="Bromodomain"/>
    <property type="match status" value="1"/>
</dbReference>
<gene>
    <name evidence="5" type="ORF">niasHT_020563</name>
</gene>
<feature type="region of interest" description="Disordered" evidence="3">
    <location>
        <begin position="777"/>
        <end position="810"/>
    </location>
</feature>
<dbReference type="PROSITE" id="PS50014">
    <property type="entry name" value="BROMODOMAIN_2"/>
    <property type="match status" value="1"/>
</dbReference>
<dbReference type="Proteomes" id="UP001620626">
    <property type="component" value="Unassembled WGS sequence"/>
</dbReference>
<dbReference type="SUPFAM" id="SSF47370">
    <property type="entry name" value="Bromodomain"/>
    <property type="match status" value="1"/>
</dbReference>
<keyword evidence="6" id="KW-1185">Reference proteome</keyword>
<evidence type="ECO:0000313" key="5">
    <source>
        <dbReference type="EMBL" id="KAL3087300.1"/>
    </source>
</evidence>
<feature type="region of interest" description="Disordered" evidence="3">
    <location>
        <begin position="489"/>
        <end position="543"/>
    </location>
</feature>
<dbReference type="AlphaFoldDB" id="A0ABD2J9K5"/>